<evidence type="ECO:0000313" key="1">
    <source>
        <dbReference type="EMBL" id="GGT50535.1"/>
    </source>
</evidence>
<evidence type="ECO:0000313" key="2">
    <source>
        <dbReference type="Proteomes" id="UP000619486"/>
    </source>
</evidence>
<dbReference type="EMBL" id="BMQQ01000023">
    <property type="protein sequence ID" value="GGT50535.1"/>
    <property type="molecule type" value="Genomic_DNA"/>
</dbReference>
<comment type="caution">
    <text evidence="1">The sequence shown here is derived from an EMBL/GenBank/DDBJ whole genome shotgun (WGS) entry which is preliminary data.</text>
</comment>
<sequence length="84" mass="9429">MDLQVTRLHVRPDVTYLHLHDAPPLRWGLVWRSDSDNELVRAFVGIVRELGTMQLRLRPRLSSARGIPARRPCGQGVMGGISAC</sequence>
<reference evidence="1" key="1">
    <citation type="journal article" date="2014" name="Int. J. Syst. Evol. Microbiol.">
        <title>Complete genome sequence of Corynebacterium casei LMG S-19264T (=DSM 44701T), isolated from a smear-ripened cheese.</title>
        <authorList>
            <consortium name="US DOE Joint Genome Institute (JGI-PGF)"/>
            <person name="Walter F."/>
            <person name="Albersmeier A."/>
            <person name="Kalinowski J."/>
            <person name="Ruckert C."/>
        </authorList>
    </citation>
    <scope>NUCLEOTIDE SEQUENCE</scope>
    <source>
        <strain evidence="1">JCM 3172</strain>
    </source>
</reference>
<accession>A0A918HDI3</accession>
<reference evidence="1" key="2">
    <citation type="submission" date="2020-09" db="EMBL/GenBank/DDBJ databases">
        <authorList>
            <person name="Sun Q."/>
            <person name="Ohkuma M."/>
        </authorList>
    </citation>
    <scope>NUCLEOTIDE SEQUENCE</scope>
    <source>
        <strain evidence="1">JCM 3172</strain>
    </source>
</reference>
<dbReference type="AlphaFoldDB" id="A0A918HDI3"/>
<proteinExistence type="predicted"/>
<gene>
    <name evidence="1" type="ORF">GCM10014713_50720</name>
</gene>
<organism evidence="1 2">
    <name type="scientific">Streptomyces purpureus</name>
    <dbReference type="NCBI Taxonomy" id="1951"/>
    <lineage>
        <taxon>Bacteria</taxon>
        <taxon>Bacillati</taxon>
        <taxon>Actinomycetota</taxon>
        <taxon>Actinomycetes</taxon>
        <taxon>Kitasatosporales</taxon>
        <taxon>Streptomycetaceae</taxon>
        <taxon>Streptomyces</taxon>
    </lineage>
</organism>
<protein>
    <recommendedName>
        <fullName evidence="3">LysR substrate-binding domain-containing protein</fullName>
    </recommendedName>
</protein>
<keyword evidence="2" id="KW-1185">Reference proteome</keyword>
<name>A0A918HDI3_9ACTN</name>
<dbReference type="RefSeq" id="WP_158685639.1">
    <property type="nucleotide sequence ID" value="NZ_BMQQ01000023.1"/>
</dbReference>
<evidence type="ECO:0008006" key="3">
    <source>
        <dbReference type="Google" id="ProtNLM"/>
    </source>
</evidence>
<dbReference type="Proteomes" id="UP000619486">
    <property type="component" value="Unassembled WGS sequence"/>
</dbReference>